<evidence type="ECO:0000256" key="2">
    <source>
        <dbReference type="ARBA" id="ARBA00022525"/>
    </source>
</evidence>
<name>A0AAQ3WEA8_9ENTE</name>
<dbReference type="AlphaFoldDB" id="A0AAQ3WEA8"/>
<evidence type="ECO:0000256" key="5">
    <source>
        <dbReference type="SAM" id="MobiDB-lite"/>
    </source>
</evidence>
<sequence>MKKNNHVWYTLPFILAFILFFGLFQTVEATENGGAVQTKGQITFLENDSSSSDSTTDSSSSSESVVSSSTNSSQSNFPTKPKGRYPSTGELVKRSLSISGILLLLIAFILYLLKRNNQAKRRRGENEKNEN</sequence>
<keyword evidence="6" id="KW-0472">Membrane</keyword>
<evidence type="ECO:0000256" key="4">
    <source>
        <dbReference type="ARBA" id="ARBA00023088"/>
    </source>
</evidence>
<keyword evidence="3" id="KW-0732">Signal</keyword>
<reference evidence="9" key="1">
    <citation type="submission" date="2017-05" db="EMBL/GenBank/DDBJ databases">
        <title>The Genome Sequence of EEnterococcus faecalis 9F2_4866.</title>
        <authorList>
            <consortium name="The Broad Institute Genomics Platform"/>
            <consortium name="The Broad Institute Genomic Center for Infectious Diseases"/>
            <person name="Earl A."/>
            <person name="Manson A."/>
            <person name="Schwartman J."/>
            <person name="Gilmore M."/>
            <person name="Abouelleil A."/>
            <person name="Cao P."/>
            <person name="Chapman S."/>
            <person name="Cusick C."/>
            <person name="Shea T."/>
            <person name="Young S."/>
            <person name="Neafsey D."/>
            <person name="Nusbaum C."/>
            <person name="Birren B."/>
        </authorList>
    </citation>
    <scope>NUCLEOTIDE SEQUENCE [LARGE SCALE GENOMIC DNA]</scope>
    <source>
        <strain evidence="9">7F3_DIV0205</strain>
    </source>
</reference>
<reference evidence="8 9" key="2">
    <citation type="submission" date="2024-03" db="EMBL/GenBank/DDBJ databases">
        <title>The Genome Sequence of Enterococcus sp. DIV0205d.</title>
        <authorList>
            <consortium name="The Broad Institute Genomics Platform"/>
            <consortium name="The Broad Institute Microbial Omics Core"/>
            <consortium name="The Broad Institute Genomic Center for Infectious Diseases"/>
            <person name="Earl A."/>
            <person name="Manson A."/>
            <person name="Gilmore M."/>
            <person name="Schwartman J."/>
            <person name="Shea T."/>
            <person name="Abouelleil A."/>
            <person name="Cao P."/>
            <person name="Chapman S."/>
            <person name="Cusick C."/>
            <person name="Young S."/>
            <person name="Neafsey D."/>
            <person name="Nusbaum C."/>
            <person name="Birren B."/>
        </authorList>
    </citation>
    <scope>NUCLEOTIDE SEQUENCE [LARGE SCALE GENOMIC DNA]</scope>
    <source>
        <strain evidence="8 9">7F3_DIV0205</strain>
    </source>
</reference>
<dbReference type="NCBIfam" id="TIGR01167">
    <property type="entry name" value="LPXTG_anchor"/>
    <property type="match status" value="1"/>
</dbReference>
<evidence type="ECO:0000313" key="8">
    <source>
        <dbReference type="EMBL" id="WYK01011.1"/>
    </source>
</evidence>
<evidence type="ECO:0000259" key="7">
    <source>
        <dbReference type="Pfam" id="PF00746"/>
    </source>
</evidence>
<feature type="compositionally biased region" description="Low complexity" evidence="5">
    <location>
        <begin position="46"/>
        <end position="76"/>
    </location>
</feature>
<feature type="region of interest" description="Disordered" evidence="5">
    <location>
        <begin position="46"/>
        <end position="88"/>
    </location>
</feature>
<evidence type="ECO:0000256" key="6">
    <source>
        <dbReference type="SAM" id="Phobius"/>
    </source>
</evidence>
<keyword evidence="9" id="KW-1185">Reference proteome</keyword>
<gene>
    <name evidence="8" type="ORF">A5821_002137</name>
</gene>
<proteinExistence type="predicted"/>
<keyword evidence="2" id="KW-0964">Secreted</keyword>
<keyword evidence="1" id="KW-0134">Cell wall</keyword>
<dbReference type="RefSeq" id="WP_086314555.1">
    <property type="nucleotide sequence ID" value="NZ_CP147244.1"/>
</dbReference>
<keyword evidence="4" id="KW-0572">Peptidoglycan-anchor</keyword>
<evidence type="ECO:0000256" key="1">
    <source>
        <dbReference type="ARBA" id="ARBA00022512"/>
    </source>
</evidence>
<evidence type="ECO:0000256" key="3">
    <source>
        <dbReference type="ARBA" id="ARBA00022729"/>
    </source>
</evidence>
<feature type="transmembrane region" description="Helical" evidence="6">
    <location>
        <begin position="95"/>
        <end position="113"/>
    </location>
</feature>
<keyword evidence="6" id="KW-1133">Transmembrane helix</keyword>
<dbReference type="EMBL" id="CP147244">
    <property type="protein sequence ID" value="WYK01011.1"/>
    <property type="molecule type" value="Genomic_DNA"/>
</dbReference>
<protein>
    <recommendedName>
        <fullName evidence="7">Gram-positive cocci surface proteins LPxTG domain-containing protein</fullName>
    </recommendedName>
</protein>
<dbReference type="Proteomes" id="UP000194948">
    <property type="component" value="Chromosome"/>
</dbReference>
<keyword evidence="6" id="KW-0812">Transmembrane</keyword>
<dbReference type="InterPro" id="IPR019931">
    <property type="entry name" value="LPXTG_anchor"/>
</dbReference>
<feature type="domain" description="Gram-positive cocci surface proteins LPxTG" evidence="7">
    <location>
        <begin position="79"/>
        <end position="117"/>
    </location>
</feature>
<evidence type="ECO:0000313" key="9">
    <source>
        <dbReference type="Proteomes" id="UP000194948"/>
    </source>
</evidence>
<accession>A0AAQ3WEA8</accession>
<organism evidence="8 9">
    <name type="scientific">Candidatus Enterococcus palustris</name>
    <dbReference type="NCBI Taxonomy" id="1834189"/>
    <lineage>
        <taxon>Bacteria</taxon>
        <taxon>Bacillati</taxon>
        <taxon>Bacillota</taxon>
        <taxon>Bacilli</taxon>
        <taxon>Lactobacillales</taxon>
        <taxon>Enterococcaceae</taxon>
        <taxon>Enterococcus</taxon>
    </lineage>
</organism>
<dbReference type="Pfam" id="PF00746">
    <property type="entry name" value="Gram_pos_anchor"/>
    <property type="match status" value="1"/>
</dbReference>